<gene>
    <name evidence="3" type="ORF">PHMEG_00026632</name>
</gene>
<dbReference type="AlphaFoldDB" id="A0A225V9Z1"/>
<keyword evidence="2" id="KW-0732">Signal</keyword>
<keyword evidence="4" id="KW-1185">Reference proteome</keyword>
<evidence type="ECO:0000313" key="3">
    <source>
        <dbReference type="EMBL" id="OWZ01904.1"/>
    </source>
</evidence>
<feature type="signal peptide" evidence="2">
    <location>
        <begin position="1"/>
        <end position="16"/>
    </location>
</feature>
<keyword evidence="3" id="KW-0378">Hydrolase</keyword>
<feature type="chain" id="PRO_5013053361" evidence="2">
    <location>
        <begin position="17"/>
        <end position="565"/>
    </location>
</feature>
<keyword evidence="3" id="KW-0645">Protease</keyword>
<comment type="caution">
    <text evidence="3">The sequence shown here is derived from an EMBL/GenBank/DDBJ whole genome shotgun (WGS) entry which is preliminary data.</text>
</comment>
<comment type="similarity">
    <text evidence="1">Belongs to the AB hydrolase superfamily.</text>
</comment>
<dbReference type="Gene3D" id="3.40.50.1820">
    <property type="entry name" value="alpha/beta hydrolase"/>
    <property type="match status" value="1"/>
</dbReference>
<dbReference type="InterPro" id="IPR029058">
    <property type="entry name" value="AB_hydrolase_fold"/>
</dbReference>
<evidence type="ECO:0000313" key="4">
    <source>
        <dbReference type="Proteomes" id="UP000198211"/>
    </source>
</evidence>
<evidence type="ECO:0000256" key="1">
    <source>
        <dbReference type="ARBA" id="ARBA00008645"/>
    </source>
</evidence>
<name>A0A225V9Z1_9STRA</name>
<dbReference type="EMBL" id="NBNE01006533">
    <property type="protein sequence ID" value="OWZ01904.1"/>
    <property type="molecule type" value="Genomic_DNA"/>
</dbReference>
<dbReference type="STRING" id="4795.A0A225V9Z1"/>
<protein>
    <submittedName>
        <fullName evidence="3">Serine protease</fullName>
    </submittedName>
</protein>
<sequence length="565" mass="61936">MQRIIALAIISATAFAAPPTDLNGWYPCSPYTFPDEGSVPDLPAECAVYSAPLCYPGICKTPKSVNHLVDIFVKRFPATTGDPETASNVWLLQGGPVESIMYLLHSQLEGKVNVYTMDHRGTGRSTRLDCVAAQLTTYPLTNELNVTDIPACAHDLQKKYGNLASFSTTTAATDLVTFISKYTNGASTIMYGGSYGTMLVERVMHLAPPEVVGYVLDGIATTSGAPASEFMYASKVDEEFGKVADDFMDLCEQESSCKPHFEPNGLKSTLQDVIESFDNNPKSPCAALVKNSNNSNDPPSSILRNALGTVLIDLFTRTLIPPVVYRLNRCSAADIDVLKQFFTTVSASNQATAADAAFESSLLYDLIVFSEMWETPQVPMTEMKSRFTDATLSYGVFTMSPLYCAFSKEKSSSCNEFNVSNYEGNGIIYKRDQYWNKTATIPNQASVLLLSGRLDTQTPHKYAESLFKVLDGDKKELVTFDYAPHATIMSTPMDGVTLEPNSCGINIFASYVRNGGDLTRLDKSCMDKMPPFNLTTQDIYMYSYLGTNDSYDGEFDSSLTSESET</sequence>
<reference evidence="4" key="1">
    <citation type="submission" date="2017-03" db="EMBL/GenBank/DDBJ databases">
        <title>Phytopthora megakarya and P. palmivora, two closely related causual agents of cacao black pod achieved similar genome size and gene model numbers by different mechanisms.</title>
        <authorList>
            <person name="Ali S."/>
            <person name="Shao J."/>
            <person name="Larry D.J."/>
            <person name="Kronmiller B."/>
            <person name="Shen D."/>
            <person name="Strem M.D."/>
            <person name="Melnick R.L."/>
            <person name="Guiltinan M.J."/>
            <person name="Tyler B.M."/>
            <person name="Meinhardt L.W."/>
            <person name="Bailey B.A."/>
        </authorList>
    </citation>
    <scope>NUCLEOTIDE SEQUENCE [LARGE SCALE GENOMIC DNA]</scope>
    <source>
        <strain evidence="4">zdho120</strain>
    </source>
</reference>
<dbReference type="OrthoDB" id="425534at2759"/>
<evidence type="ECO:0000256" key="2">
    <source>
        <dbReference type="SAM" id="SignalP"/>
    </source>
</evidence>
<proteinExistence type="inferred from homology"/>
<dbReference type="GO" id="GO:0006508">
    <property type="term" value="P:proteolysis"/>
    <property type="evidence" value="ECO:0007669"/>
    <property type="project" value="UniProtKB-KW"/>
</dbReference>
<dbReference type="SUPFAM" id="SSF53474">
    <property type="entry name" value="alpha/beta-Hydrolases"/>
    <property type="match status" value="1"/>
</dbReference>
<dbReference type="PANTHER" id="PTHR43039">
    <property type="entry name" value="ESTERASE-RELATED"/>
    <property type="match status" value="1"/>
</dbReference>
<dbReference type="GO" id="GO:0008233">
    <property type="term" value="F:peptidase activity"/>
    <property type="evidence" value="ECO:0007669"/>
    <property type="project" value="UniProtKB-KW"/>
</dbReference>
<accession>A0A225V9Z1</accession>
<organism evidence="3 4">
    <name type="scientific">Phytophthora megakarya</name>
    <dbReference type="NCBI Taxonomy" id="4795"/>
    <lineage>
        <taxon>Eukaryota</taxon>
        <taxon>Sar</taxon>
        <taxon>Stramenopiles</taxon>
        <taxon>Oomycota</taxon>
        <taxon>Peronosporomycetes</taxon>
        <taxon>Peronosporales</taxon>
        <taxon>Peronosporaceae</taxon>
        <taxon>Phytophthora</taxon>
    </lineage>
</organism>
<dbReference type="Proteomes" id="UP000198211">
    <property type="component" value="Unassembled WGS sequence"/>
</dbReference>